<name>A0AA39ZSH4_9PEZI</name>
<dbReference type="AlphaFoldDB" id="A0AA39ZSH4"/>
<feature type="region of interest" description="Disordered" evidence="1">
    <location>
        <begin position="279"/>
        <end position="319"/>
    </location>
</feature>
<dbReference type="EMBL" id="JAUKUA010000008">
    <property type="protein sequence ID" value="KAK0702720.1"/>
    <property type="molecule type" value="Genomic_DNA"/>
</dbReference>
<evidence type="ECO:0008006" key="6">
    <source>
        <dbReference type="Google" id="ProtNLM"/>
    </source>
</evidence>
<feature type="region of interest" description="Disordered" evidence="1">
    <location>
        <begin position="570"/>
        <end position="617"/>
    </location>
</feature>
<dbReference type="PROSITE" id="PS51294">
    <property type="entry name" value="HTH_MYB"/>
    <property type="match status" value="1"/>
</dbReference>
<evidence type="ECO:0000259" key="3">
    <source>
        <dbReference type="PROSITE" id="PS51294"/>
    </source>
</evidence>
<evidence type="ECO:0000313" key="5">
    <source>
        <dbReference type="Proteomes" id="UP001172102"/>
    </source>
</evidence>
<feature type="compositionally biased region" description="Polar residues" evidence="1">
    <location>
        <begin position="424"/>
        <end position="438"/>
    </location>
</feature>
<feature type="compositionally biased region" description="Basic residues" evidence="1">
    <location>
        <begin position="19"/>
        <end position="32"/>
    </location>
</feature>
<dbReference type="SUPFAM" id="SSF46689">
    <property type="entry name" value="Homeodomain-like"/>
    <property type="match status" value="1"/>
</dbReference>
<keyword evidence="5" id="KW-1185">Reference proteome</keyword>
<proteinExistence type="predicted"/>
<feature type="compositionally biased region" description="Low complexity" evidence="1">
    <location>
        <begin position="304"/>
        <end position="313"/>
    </location>
</feature>
<gene>
    <name evidence="4" type="ORF">B0H67DRAFT_558335</name>
</gene>
<feature type="domain" description="HTH myb-type" evidence="3">
    <location>
        <begin position="616"/>
        <end position="657"/>
    </location>
</feature>
<feature type="domain" description="Myb-like" evidence="2">
    <location>
        <begin position="609"/>
        <end position="657"/>
    </location>
</feature>
<feature type="region of interest" description="Disordered" evidence="1">
    <location>
        <begin position="352"/>
        <end position="407"/>
    </location>
</feature>
<reference evidence="4" key="1">
    <citation type="submission" date="2023-06" db="EMBL/GenBank/DDBJ databases">
        <title>Genome-scale phylogeny and comparative genomics of the fungal order Sordariales.</title>
        <authorList>
            <consortium name="Lawrence Berkeley National Laboratory"/>
            <person name="Hensen N."/>
            <person name="Bonometti L."/>
            <person name="Westerberg I."/>
            <person name="Brannstrom I.O."/>
            <person name="Guillou S."/>
            <person name="Cros-Aarteil S."/>
            <person name="Calhoun S."/>
            <person name="Haridas S."/>
            <person name="Kuo A."/>
            <person name="Mondo S."/>
            <person name="Pangilinan J."/>
            <person name="Riley R."/>
            <person name="Labutti K."/>
            <person name="Andreopoulos B."/>
            <person name="Lipzen A."/>
            <person name="Chen C."/>
            <person name="Yanf M."/>
            <person name="Daum C."/>
            <person name="Ng V."/>
            <person name="Clum A."/>
            <person name="Steindorff A."/>
            <person name="Ohm R."/>
            <person name="Martin F."/>
            <person name="Silar P."/>
            <person name="Natvig D."/>
            <person name="Lalanne C."/>
            <person name="Gautier V."/>
            <person name="Ament-Velasquez S.L."/>
            <person name="Kruys A."/>
            <person name="Hutchinson M.I."/>
            <person name="Powell A.J."/>
            <person name="Barry K."/>
            <person name="Miller A.N."/>
            <person name="Grigoriev I.V."/>
            <person name="Debuchy R."/>
            <person name="Gladieux P."/>
            <person name="Thoren M.H."/>
            <person name="Johannesson H."/>
        </authorList>
    </citation>
    <scope>NUCLEOTIDE SEQUENCE</scope>
    <source>
        <strain evidence="4">SMH4607-1</strain>
    </source>
</reference>
<evidence type="ECO:0000256" key="1">
    <source>
        <dbReference type="SAM" id="MobiDB-lite"/>
    </source>
</evidence>
<dbReference type="PROSITE" id="PS50090">
    <property type="entry name" value="MYB_LIKE"/>
    <property type="match status" value="1"/>
</dbReference>
<evidence type="ECO:0000259" key="2">
    <source>
        <dbReference type="PROSITE" id="PS50090"/>
    </source>
</evidence>
<evidence type="ECO:0000313" key="4">
    <source>
        <dbReference type="EMBL" id="KAK0702720.1"/>
    </source>
</evidence>
<accession>A0AA39ZSH4</accession>
<dbReference type="CDD" id="cd00167">
    <property type="entry name" value="SANT"/>
    <property type="match status" value="1"/>
</dbReference>
<dbReference type="InterPro" id="IPR009057">
    <property type="entry name" value="Homeodomain-like_sf"/>
</dbReference>
<organism evidence="4 5">
    <name type="scientific">Lasiosphaeris hirsuta</name>
    <dbReference type="NCBI Taxonomy" id="260670"/>
    <lineage>
        <taxon>Eukaryota</taxon>
        <taxon>Fungi</taxon>
        <taxon>Dikarya</taxon>
        <taxon>Ascomycota</taxon>
        <taxon>Pezizomycotina</taxon>
        <taxon>Sordariomycetes</taxon>
        <taxon>Sordariomycetidae</taxon>
        <taxon>Sordariales</taxon>
        <taxon>Lasiosphaeriaceae</taxon>
        <taxon>Lasiosphaeris</taxon>
    </lineage>
</organism>
<dbReference type="InterPro" id="IPR017930">
    <property type="entry name" value="Myb_dom"/>
</dbReference>
<feature type="region of interest" description="Disordered" evidence="1">
    <location>
        <begin position="17"/>
        <end position="37"/>
    </location>
</feature>
<dbReference type="InterPro" id="IPR001005">
    <property type="entry name" value="SANT/Myb"/>
</dbReference>
<protein>
    <recommendedName>
        <fullName evidence="6">Myb-like domain-containing protein</fullName>
    </recommendedName>
</protein>
<feature type="region of interest" description="Disordered" evidence="1">
    <location>
        <begin position="422"/>
        <end position="465"/>
    </location>
</feature>
<comment type="caution">
    <text evidence="4">The sequence shown here is derived from an EMBL/GenBank/DDBJ whole genome shotgun (WGS) entry which is preliminary data.</text>
</comment>
<sequence length="657" mass="72313">MIFPTITRPGMGLINFKPPPKRVSKRGASRPKFKADPTEQLLSLHRTEATPPQNSQIPPSGVVGDVSHMLGDEMFRLDGFCQIDLLGANTWSDECLSYSEDLMAPALTPLSPAGEVWSDEVLDPPPLKLITGQPCLTGSKGEVITADNVDNVSTQPIPELSEQHELHFITPSRALNLITSPSLNLPEFTEEWLQLLHTGSLPPQALCQIAPAATTGVHSSSPTQQHCCNTRRYTDTEIPGQYGDTNVWNMTNILESQTSVSEITNNAVKRISFPAPAPFYVQLPSPQPTEQTSQHETSPPKTPLPTATLSATLNGPRRSTRINTIATKSGHHQLGPEKPAPLKRLSMEINADGDAMNDSSGACTAKRPRTVHSSTPVGRTAHPLKKRRLERRSPLPTSEDKPGNMTLMKPLRQPLTRMLAESPGANQQELSRPQSLRDSTPRGDNRKVHGHGRLQGPGARPAKPIDLETSREIPTDDCRACGFCAEHLFQLTEMAWRWIPKDDASFEALFESDFGFSDTEKSAIMLRLCLGSIREYAREMATVGRQPGHPLQPTMTLPEYTKTEKIISGQSDSLSDASNDDDGDDLSEGIETDGDSDITDGVGSKRNSQARGKAHRWSPLEERRLRSYLKEKKDWSWIAGQLGRTENAVKQHWGKMS</sequence>
<feature type="compositionally biased region" description="Acidic residues" evidence="1">
    <location>
        <begin position="578"/>
        <end position="598"/>
    </location>
</feature>
<dbReference type="Proteomes" id="UP001172102">
    <property type="component" value="Unassembled WGS sequence"/>
</dbReference>